<accession>A0A392UE74</accession>
<comment type="caution">
    <text evidence="1">The sequence shown here is derived from an EMBL/GenBank/DDBJ whole genome shotgun (WGS) entry which is preliminary data.</text>
</comment>
<dbReference type="EMBL" id="LXQA010805147">
    <property type="protein sequence ID" value="MCI71839.1"/>
    <property type="molecule type" value="Genomic_DNA"/>
</dbReference>
<evidence type="ECO:0000313" key="2">
    <source>
        <dbReference type="Proteomes" id="UP000265520"/>
    </source>
</evidence>
<organism evidence="1 2">
    <name type="scientific">Trifolium medium</name>
    <dbReference type="NCBI Taxonomy" id="97028"/>
    <lineage>
        <taxon>Eukaryota</taxon>
        <taxon>Viridiplantae</taxon>
        <taxon>Streptophyta</taxon>
        <taxon>Embryophyta</taxon>
        <taxon>Tracheophyta</taxon>
        <taxon>Spermatophyta</taxon>
        <taxon>Magnoliopsida</taxon>
        <taxon>eudicotyledons</taxon>
        <taxon>Gunneridae</taxon>
        <taxon>Pentapetalae</taxon>
        <taxon>rosids</taxon>
        <taxon>fabids</taxon>
        <taxon>Fabales</taxon>
        <taxon>Fabaceae</taxon>
        <taxon>Papilionoideae</taxon>
        <taxon>50 kb inversion clade</taxon>
        <taxon>NPAAA clade</taxon>
        <taxon>Hologalegina</taxon>
        <taxon>IRL clade</taxon>
        <taxon>Trifolieae</taxon>
        <taxon>Trifolium</taxon>
    </lineage>
</organism>
<sequence>SANGTRADFLLESARRAAEDGAACSVALFF</sequence>
<proteinExistence type="predicted"/>
<feature type="non-terminal residue" evidence="1">
    <location>
        <position position="1"/>
    </location>
</feature>
<dbReference type="AlphaFoldDB" id="A0A392UE74"/>
<keyword evidence="2" id="KW-1185">Reference proteome</keyword>
<name>A0A392UE74_9FABA</name>
<dbReference type="Proteomes" id="UP000265520">
    <property type="component" value="Unassembled WGS sequence"/>
</dbReference>
<evidence type="ECO:0000313" key="1">
    <source>
        <dbReference type="EMBL" id="MCI71839.1"/>
    </source>
</evidence>
<protein>
    <submittedName>
        <fullName evidence="1">Uncharacterized protein</fullName>
    </submittedName>
</protein>
<reference evidence="1 2" key="1">
    <citation type="journal article" date="2018" name="Front. Plant Sci.">
        <title>Red Clover (Trifolium pratense) and Zigzag Clover (T. medium) - A Picture of Genomic Similarities and Differences.</title>
        <authorList>
            <person name="Dluhosova J."/>
            <person name="Istvanek J."/>
            <person name="Nedelnik J."/>
            <person name="Repkova J."/>
        </authorList>
    </citation>
    <scope>NUCLEOTIDE SEQUENCE [LARGE SCALE GENOMIC DNA]</scope>
    <source>
        <strain evidence="2">cv. 10/8</strain>
        <tissue evidence="1">Leaf</tissue>
    </source>
</reference>